<dbReference type="EMBL" id="VLKF01000001">
    <property type="protein sequence ID" value="TWH74817.1"/>
    <property type="molecule type" value="Genomic_DNA"/>
</dbReference>
<dbReference type="RefSeq" id="WP_153359579.1">
    <property type="nucleotide sequence ID" value="NZ_JABGDC010000071.1"/>
</dbReference>
<sequence>MADDVRDDDIEIQAQGEGEYVVVQPTEAEDVTTWFRLSSEALDRLGADDEEDVVRRTVRFLRTHQDVADFPDVVELEDVIASYDDYLPAMAED</sequence>
<keyword evidence="2" id="KW-1185">Reference proteome</keyword>
<dbReference type="AlphaFoldDB" id="A0A562IUY4"/>
<protein>
    <submittedName>
        <fullName evidence="1">Uncharacterized protein</fullName>
    </submittedName>
</protein>
<reference evidence="1 2" key="1">
    <citation type="submission" date="2019-07" db="EMBL/GenBank/DDBJ databases">
        <title>R&amp;d 2014.</title>
        <authorList>
            <person name="Klenk H.-P."/>
        </authorList>
    </citation>
    <scope>NUCLEOTIDE SEQUENCE [LARGE SCALE GENOMIC DNA]</scope>
    <source>
        <strain evidence="1 2">DSM 45764</strain>
    </source>
</reference>
<organism evidence="1 2">
    <name type="scientific">Modestobacter roseus</name>
    <dbReference type="NCBI Taxonomy" id="1181884"/>
    <lineage>
        <taxon>Bacteria</taxon>
        <taxon>Bacillati</taxon>
        <taxon>Actinomycetota</taxon>
        <taxon>Actinomycetes</taxon>
        <taxon>Geodermatophilales</taxon>
        <taxon>Geodermatophilaceae</taxon>
        <taxon>Modestobacter</taxon>
    </lineage>
</organism>
<dbReference type="OrthoDB" id="4553542at2"/>
<gene>
    <name evidence="1" type="ORF">JD78_03362</name>
</gene>
<accession>A0A562IUY4</accession>
<evidence type="ECO:0000313" key="1">
    <source>
        <dbReference type="EMBL" id="TWH74817.1"/>
    </source>
</evidence>
<comment type="caution">
    <text evidence="1">The sequence shown here is derived from an EMBL/GenBank/DDBJ whole genome shotgun (WGS) entry which is preliminary data.</text>
</comment>
<dbReference type="Proteomes" id="UP000321490">
    <property type="component" value="Unassembled WGS sequence"/>
</dbReference>
<proteinExistence type="predicted"/>
<name>A0A562IUY4_9ACTN</name>
<evidence type="ECO:0000313" key="2">
    <source>
        <dbReference type="Proteomes" id="UP000321490"/>
    </source>
</evidence>